<dbReference type="AlphaFoldDB" id="A0A430B5V5"/>
<keyword evidence="2 6" id="KW-0812">Transmembrane</keyword>
<keyword evidence="4 6" id="KW-0472">Membrane</keyword>
<gene>
    <name evidence="8" type="ORF">CBF29_01040</name>
</gene>
<evidence type="ECO:0000256" key="5">
    <source>
        <dbReference type="SAM" id="Coils"/>
    </source>
</evidence>
<keyword evidence="3 6" id="KW-1133">Transmembrane helix</keyword>
<proteinExistence type="predicted"/>
<organism evidence="8 9">
    <name type="scientific">Vagococcus elongatus</name>
    <dbReference type="NCBI Taxonomy" id="180344"/>
    <lineage>
        <taxon>Bacteria</taxon>
        <taxon>Bacillati</taxon>
        <taxon>Bacillota</taxon>
        <taxon>Bacilli</taxon>
        <taxon>Lactobacillales</taxon>
        <taxon>Enterococcaceae</taxon>
        <taxon>Vagococcus</taxon>
    </lineage>
</organism>
<dbReference type="OrthoDB" id="2990728at2"/>
<sequence>MRKQWKVVVSAVLVLLVIIFAVMNTAKVTLDFGVATFYVPLIYIILGSAFVGAVVIFLLWLTSNLRQKKIIKQLTREYEELQENFEERVEKEIHHYQHDVENELELKDRRIRELEREFAELTGSAFNIETKENDE</sequence>
<keyword evidence="1" id="KW-1003">Cell membrane</keyword>
<dbReference type="GO" id="GO:0005886">
    <property type="term" value="C:plasma membrane"/>
    <property type="evidence" value="ECO:0007669"/>
    <property type="project" value="InterPro"/>
</dbReference>
<feature type="coiled-coil region" evidence="5">
    <location>
        <begin position="64"/>
        <end position="124"/>
    </location>
</feature>
<dbReference type="InterPro" id="IPR010445">
    <property type="entry name" value="LapA_dom"/>
</dbReference>
<name>A0A430B5V5_9ENTE</name>
<accession>A0A430B5V5</accession>
<dbReference type="PANTHER" id="PTHR41335:SF1">
    <property type="entry name" value="MEMBRANE PROTEIN"/>
    <property type="match status" value="1"/>
</dbReference>
<dbReference type="RefSeq" id="WP_126806356.1">
    <property type="nucleotide sequence ID" value="NZ_NGKA01000001.1"/>
</dbReference>
<dbReference type="PANTHER" id="PTHR41335">
    <property type="entry name" value="MEMBRANE PROTEIN-RELATED"/>
    <property type="match status" value="1"/>
</dbReference>
<evidence type="ECO:0000256" key="4">
    <source>
        <dbReference type="ARBA" id="ARBA00023136"/>
    </source>
</evidence>
<evidence type="ECO:0000259" key="7">
    <source>
        <dbReference type="Pfam" id="PF06305"/>
    </source>
</evidence>
<keyword evidence="9" id="KW-1185">Reference proteome</keyword>
<feature type="domain" description="Lipopolysaccharide assembly protein A" evidence="7">
    <location>
        <begin position="24"/>
        <end position="83"/>
    </location>
</feature>
<feature type="transmembrane region" description="Helical" evidence="6">
    <location>
        <begin position="41"/>
        <end position="62"/>
    </location>
</feature>
<dbReference type="Pfam" id="PF06305">
    <property type="entry name" value="LapA_dom"/>
    <property type="match status" value="1"/>
</dbReference>
<evidence type="ECO:0000256" key="2">
    <source>
        <dbReference type="ARBA" id="ARBA00022692"/>
    </source>
</evidence>
<evidence type="ECO:0000256" key="1">
    <source>
        <dbReference type="ARBA" id="ARBA00022475"/>
    </source>
</evidence>
<evidence type="ECO:0000313" key="8">
    <source>
        <dbReference type="EMBL" id="RSU15690.1"/>
    </source>
</evidence>
<evidence type="ECO:0000256" key="6">
    <source>
        <dbReference type="SAM" id="Phobius"/>
    </source>
</evidence>
<evidence type="ECO:0000313" key="9">
    <source>
        <dbReference type="Proteomes" id="UP000287605"/>
    </source>
</evidence>
<protein>
    <recommendedName>
        <fullName evidence="7">Lipopolysaccharide assembly protein A domain-containing protein</fullName>
    </recommendedName>
</protein>
<dbReference type="Proteomes" id="UP000287605">
    <property type="component" value="Unassembled WGS sequence"/>
</dbReference>
<evidence type="ECO:0000256" key="3">
    <source>
        <dbReference type="ARBA" id="ARBA00022989"/>
    </source>
</evidence>
<dbReference type="EMBL" id="NGKA01000001">
    <property type="protein sequence ID" value="RSU15690.1"/>
    <property type="molecule type" value="Genomic_DNA"/>
</dbReference>
<keyword evidence="5" id="KW-0175">Coiled coil</keyword>
<reference evidence="8 9" key="1">
    <citation type="submission" date="2017-05" db="EMBL/GenBank/DDBJ databases">
        <title>Vagococcus spp. assemblies.</title>
        <authorList>
            <person name="Gulvik C.A."/>
        </authorList>
    </citation>
    <scope>NUCLEOTIDE SEQUENCE [LARGE SCALE GENOMIC DNA]</scope>
    <source>
        <strain evidence="8 9">CCUG 51432</strain>
    </source>
</reference>
<comment type="caution">
    <text evidence="8">The sequence shown here is derived from an EMBL/GenBank/DDBJ whole genome shotgun (WGS) entry which is preliminary data.</text>
</comment>